<comment type="caution">
    <text evidence="2">The sequence shown here is derived from an EMBL/GenBank/DDBJ whole genome shotgun (WGS) entry which is preliminary data.</text>
</comment>
<proteinExistence type="predicted"/>
<feature type="region of interest" description="Disordered" evidence="1">
    <location>
        <begin position="318"/>
        <end position="367"/>
    </location>
</feature>
<feature type="compositionally biased region" description="Polar residues" evidence="1">
    <location>
        <begin position="328"/>
        <end position="338"/>
    </location>
</feature>
<dbReference type="Proteomes" id="UP001159363">
    <property type="component" value="Chromosome 12"/>
</dbReference>
<feature type="region of interest" description="Disordered" evidence="1">
    <location>
        <begin position="233"/>
        <end position="298"/>
    </location>
</feature>
<gene>
    <name evidence="2" type="ORF">PR048_028858</name>
</gene>
<accession>A0ABQ9GFF3</accession>
<feature type="compositionally biased region" description="Polar residues" evidence="1">
    <location>
        <begin position="269"/>
        <end position="292"/>
    </location>
</feature>
<organism evidence="2 3">
    <name type="scientific">Dryococelus australis</name>
    <dbReference type="NCBI Taxonomy" id="614101"/>
    <lineage>
        <taxon>Eukaryota</taxon>
        <taxon>Metazoa</taxon>
        <taxon>Ecdysozoa</taxon>
        <taxon>Arthropoda</taxon>
        <taxon>Hexapoda</taxon>
        <taxon>Insecta</taxon>
        <taxon>Pterygota</taxon>
        <taxon>Neoptera</taxon>
        <taxon>Polyneoptera</taxon>
        <taxon>Phasmatodea</taxon>
        <taxon>Verophasmatodea</taxon>
        <taxon>Anareolatae</taxon>
        <taxon>Phasmatidae</taxon>
        <taxon>Eurycanthinae</taxon>
        <taxon>Dryococelus</taxon>
    </lineage>
</organism>
<dbReference type="EMBL" id="JARBHB010000013">
    <property type="protein sequence ID" value="KAJ8869849.1"/>
    <property type="molecule type" value="Genomic_DNA"/>
</dbReference>
<evidence type="ECO:0000256" key="1">
    <source>
        <dbReference type="SAM" id="MobiDB-lite"/>
    </source>
</evidence>
<evidence type="ECO:0000313" key="2">
    <source>
        <dbReference type="EMBL" id="KAJ8869849.1"/>
    </source>
</evidence>
<feature type="compositionally biased region" description="Polar residues" evidence="1">
    <location>
        <begin position="233"/>
        <end position="246"/>
    </location>
</feature>
<feature type="compositionally biased region" description="Basic and acidic residues" evidence="1">
    <location>
        <begin position="171"/>
        <end position="180"/>
    </location>
</feature>
<sequence length="367" mass="38396">MDIDIEVDVDGEVDVEKVNDGDGHDFQTGGCTPDKDDKAFAGFDIDANSASKEAGNFGIFSAFNKSSDDEKAAADKNVSSTPVLDEDSASSVMDGGSNLDPAFVQENDTGSVPRESEQAQIANDRNTMVPVGSEVDRISSPYVTEPESLVHAEKDIDVSPVAQSDVTEPETLVHAEKDIDVSPVAQSDVTEPDALVHAEKDIDVSPVAQSDVTETEALVHAEKDIDVSPVAQSEVNCTNDSSSFTPSEVVPGVTPHAQLGTGDGGGDSHLTQPAMNAASYQSPVDPESNSSDVPAVTEPEAYGDCVVRLAQPEVLHDSEGCNEVGATVSESGQSQQYDSVPAGADAMPQCEDNMDVDLEPSHLSSAE</sequence>
<feature type="compositionally biased region" description="Basic and acidic residues" evidence="1">
    <location>
        <begin position="148"/>
        <end position="157"/>
    </location>
</feature>
<protein>
    <submittedName>
        <fullName evidence="2">Uncharacterized protein</fullName>
    </submittedName>
</protein>
<evidence type="ECO:0000313" key="3">
    <source>
        <dbReference type="Proteomes" id="UP001159363"/>
    </source>
</evidence>
<feature type="region of interest" description="Disordered" evidence="1">
    <location>
        <begin position="67"/>
        <end position="188"/>
    </location>
</feature>
<name>A0ABQ9GFF3_9NEOP</name>
<keyword evidence="3" id="KW-1185">Reference proteome</keyword>
<reference evidence="2 3" key="1">
    <citation type="submission" date="2023-02" db="EMBL/GenBank/DDBJ databases">
        <title>LHISI_Scaffold_Assembly.</title>
        <authorList>
            <person name="Stuart O.P."/>
            <person name="Cleave R."/>
            <person name="Magrath M.J.L."/>
            <person name="Mikheyev A.S."/>
        </authorList>
    </citation>
    <scope>NUCLEOTIDE SEQUENCE [LARGE SCALE GENOMIC DNA]</scope>
    <source>
        <strain evidence="2">Daus_M_001</strain>
        <tissue evidence="2">Leg muscle</tissue>
    </source>
</reference>